<feature type="transmembrane region" description="Helical" evidence="2">
    <location>
        <begin position="258"/>
        <end position="279"/>
    </location>
</feature>
<protein>
    <submittedName>
        <fullName evidence="4">Multidrug transporter</fullName>
    </submittedName>
</protein>
<gene>
    <name evidence="4" type="ORF">GCM10011399_23460</name>
</gene>
<evidence type="ECO:0000259" key="3">
    <source>
        <dbReference type="Pfam" id="PF00892"/>
    </source>
</evidence>
<proteinExistence type="inferred from homology"/>
<evidence type="ECO:0000256" key="2">
    <source>
        <dbReference type="SAM" id="Phobius"/>
    </source>
</evidence>
<keyword evidence="2" id="KW-0812">Transmembrane</keyword>
<dbReference type="InterPro" id="IPR037185">
    <property type="entry name" value="EmrE-like"/>
</dbReference>
<feature type="transmembrane region" description="Helical" evidence="2">
    <location>
        <begin position="230"/>
        <end position="252"/>
    </location>
</feature>
<dbReference type="RefSeq" id="WP_188678494.1">
    <property type="nucleotide sequence ID" value="NZ_BMGP01000004.1"/>
</dbReference>
<dbReference type="SUPFAM" id="SSF103481">
    <property type="entry name" value="Multidrug resistance efflux transporter EmrE"/>
    <property type="match status" value="1"/>
</dbReference>
<feature type="transmembrane region" description="Helical" evidence="2">
    <location>
        <begin position="286"/>
        <end position="303"/>
    </location>
</feature>
<feature type="transmembrane region" description="Helical" evidence="2">
    <location>
        <begin position="60"/>
        <end position="85"/>
    </location>
</feature>
<feature type="domain" description="EamA" evidence="3">
    <location>
        <begin position="145"/>
        <end position="301"/>
    </location>
</feature>
<reference evidence="4 5" key="1">
    <citation type="journal article" date="2014" name="Int. J. Syst. Evol. Microbiol.">
        <title>Complete genome sequence of Corynebacterium casei LMG S-19264T (=DSM 44701T), isolated from a smear-ripened cheese.</title>
        <authorList>
            <consortium name="US DOE Joint Genome Institute (JGI-PGF)"/>
            <person name="Walter F."/>
            <person name="Albersmeier A."/>
            <person name="Kalinowski J."/>
            <person name="Ruckert C."/>
        </authorList>
    </citation>
    <scope>NUCLEOTIDE SEQUENCE [LARGE SCALE GENOMIC DNA]</scope>
    <source>
        <strain evidence="4 5">CGMCC 1.12976</strain>
    </source>
</reference>
<keyword evidence="5" id="KW-1185">Reference proteome</keyword>
<dbReference type="Pfam" id="PF00892">
    <property type="entry name" value="EamA"/>
    <property type="match status" value="1"/>
</dbReference>
<dbReference type="EMBL" id="BMGP01000004">
    <property type="protein sequence ID" value="GGF29610.1"/>
    <property type="molecule type" value="Genomic_DNA"/>
</dbReference>
<sequence>MFAALLGITGAFVYGSSDFLGGLASKRISPLIVTATSAAAGLVILLLLFPVLGGAWSWSAVIWGGLSGISGAIALSLLYACLAIGPMSILSPTTAIMSAVVPMTFGLATGTTFGLVGYLGLGVALVAVVLVGFVPEKGAVRPSAKGLIMAIVSGALIGLFLILINQTPTDSGIVPLLFNRGVNAVLLFSAVGVVALSSRRKRARAQLHPAAPLGSEVDARANAKANLRTALLLALGCGVLDAVANVLLLTGIHIGDLAVMSVLTAMYPAGTIILAAIVLRERIAPVQIGGLVLALVAAGMLAVA</sequence>
<organism evidence="4 5">
    <name type="scientific">Subtercola lobariae</name>
    <dbReference type="NCBI Taxonomy" id="1588641"/>
    <lineage>
        <taxon>Bacteria</taxon>
        <taxon>Bacillati</taxon>
        <taxon>Actinomycetota</taxon>
        <taxon>Actinomycetes</taxon>
        <taxon>Micrococcales</taxon>
        <taxon>Microbacteriaceae</taxon>
        <taxon>Subtercola</taxon>
    </lineage>
</organism>
<evidence type="ECO:0000313" key="5">
    <source>
        <dbReference type="Proteomes" id="UP000598775"/>
    </source>
</evidence>
<comment type="caution">
    <text evidence="4">The sequence shown here is derived from an EMBL/GenBank/DDBJ whole genome shotgun (WGS) entry which is preliminary data.</text>
</comment>
<accession>A0A917B874</accession>
<name>A0A917B874_9MICO</name>
<dbReference type="InterPro" id="IPR000620">
    <property type="entry name" value="EamA_dom"/>
</dbReference>
<keyword evidence="2" id="KW-1133">Transmembrane helix</keyword>
<dbReference type="AlphaFoldDB" id="A0A917B874"/>
<feature type="transmembrane region" description="Helical" evidence="2">
    <location>
        <begin position="31"/>
        <end position="53"/>
    </location>
</feature>
<keyword evidence="2" id="KW-0472">Membrane</keyword>
<dbReference type="GO" id="GO:0016020">
    <property type="term" value="C:membrane"/>
    <property type="evidence" value="ECO:0007669"/>
    <property type="project" value="InterPro"/>
</dbReference>
<comment type="similarity">
    <text evidence="1">Belongs to the EamA transporter family.</text>
</comment>
<evidence type="ECO:0000256" key="1">
    <source>
        <dbReference type="ARBA" id="ARBA00007362"/>
    </source>
</evidence>
<feature type="transmembrane region" description="Helical" evidence="2">
    <location>
        <begin position="176"/>
        <end position="196"/>
    </location>
</feature>
<dbReference type="Proteomes" id="UP000598775">
    <property type="component" value="Unassembled WGS sequence"/>
</dbReference>
<feature type="transmembrane region" description="Helical" evidence="2">
    <location>
        <begin position="105"/>
        <end position="134"/>
    </location>
</feature>
<evidence type="ECO:0000313" key="4">
    <source>
        <dbReference type="EMBL" id="GGF29610.1"/>
    </source>
</evidence>
<feature type="transmembrane region" description="Helical" evidence="2">
    <location>
        <begin position="146"/>
        <end position="164"/>
    </location>
</feature>